<dbReference type="InterPro" id="IPR057268">
    <property type="entry name" value="Ribosomal_L18"/>
</dbReference>
<name>A0A1L9B916_9BACT</name>
<protein>
    <recommendedName>
        <fullName evidence="6 7">Large ribosomal subunit protein uL18</fullName>
    </recommendedName>
</protein>
<proteinExistence type="inferred from homology"/>
<dbReference type="InterPro" id="IPR005484">
    <property type="entry name" value="Ribosomal_uL18_bac/plant/anim"/>
</dbReference>
<gene>
    <name evidence="7" type="primary">rplR</name>
    <name evidence="9" type="ORF">BON30_21160</name>
</gene>
<dbReference type="PANTHER" id="PTHR12899">
    <property type="entry name" value="39S RIBOSOMAL PROTEIN L18, MITOCHONDRIAL"/>
    <property type="match status" value="1"/>
</dbReference>
<dbReference type="PANTHER" id="PTHR12899:SF3">
    <property type="entry name" value="LARGE RIBOSOMAL SUBUNIT PROTEIN UL18M"/>
    <property type="match status" value="1"/>
</dbReference>
<dbReference type="GO" id="GO:0022625">
    <property type="term" value="C:cytosolic large ribosomal subunit"/>
    <property type="evidence" value="ECO:0007669"/>
    <property type="project" value="TreeGrafter"/>
</dbReference>
<sequence>MSNKLDPRIKRKNRIRKKLSGSTERPRLTVYKSLKHIYAQVVDDTTGRTLAYASSLSKELKGKDEGDKKADAKRVGALIAEKCKAANVEAVVFDRNGFPYHGRIAAVADAAREAGLKF</sequence>
<dbReference type="CDD" id="cd00432">
    <property type="entry name" value="Ribosomal_L18_L5e"/>
    <property type="match status" value="1"/>
</dbReference>
<evidence type="ECO:0000256" key="5">
    <source>
        <dbReference type="ARBA" id="ARBA00023274"/>
    </source>
</evidence>
<dbReference type="InterPro" id="IPR004389">
    <property type="entry name" value="Ribosomal_uL18_bac-type"/>
</dbReference>
<dbReference type="HAMAP" id="MF_01337_B">
    <property type="entry name" value="Ribosomal_uL18_B"/>
    <property type="match status" value="1"/>
</dbReference>
<organism evidence="9 10">
    <name type="scientific">Cystobacter ferrugineus</name>
    <dbReference type="NCBI Taxonomy" id="83449"/>
    <lineage>
        <taxon>Bacteria</taxon>
        <taxon>Pseudomonadati</taxon>
        <taxon>Myxococcota</taxon>
        <taxon>Myxococcia</taxon>
        <taxon>Myxococcales</taxon>
        <taxon>Cystobacterineae</taxon>
        <taxon>Archangiaceae</taxon>
        <taxon>Cystobacter</taxon>
    </lineage>
</organism>
<keyword evidence="3 7" id="KW-0694">RNA-binding</keyword>
<dbReference type="Pfam" id="PF00861">
    <property type="entry name" value="Ribosomal_L18p"/>
    <property type="match status" value="1"/>
</dbReference>
<evidence type="ECO:0000313" key="9">
    <source>
        <dbReference type="EMBL" id="OJH38742.1"/>
    </source>
</evidence>
<keyword evidence="10" id="KW-1185">Reference proteome</keyword>
<comment type="subunit">
    <text evidence="7">Part of the 50S ribosomal subunit; part of the 5S rRNA/L5/L18/L25 subcomplex. Contacts the 5S and 23S rRNAs.</text>
</comment>
<evidence type="ECO:0000256" key="7">
    <source>
        <dbReference type="HAMAP-Rule" id="MF_01337"/>
    </source>
</evidence>
<reference evidence="10" key="1">
    <citation type="submission" date="2016-11" db="EMBL/GenBank/DDBJ databases">
        <authorList>
            <person name="Shukria A."/>
            <person name="Stevens D.C."/>
        </authorList>
    </citation>
    <scope>NUCLEOTIDE SEQUENCE [LARGE SCALE GENOMIC DNA]</scope>
    <source>
        <strain evidence="10">Cbfe23</strain>
    </source>
</reference>
<evidence type="ECO:0000256" key="6">
    <source>
        <dbReference type="ARBA" id="ARBA00035197"/>
    </source>
</evidence>
<evidence type="ECO:0000256" key="8">
    <source>
        <dbReference type="SAM" id="MobiDB-lite"/>
    </source>
</evidence>
<keyword evidence="4 7" id="KW-0689">Ribosomal protein</keyword>
<dbReference type="NCBIfam" id="TIGR00060">
    <property type="entry name" value="L18_bact"/>
    <property type="match status" value="1"/>
</dbReference>
<dbReference type="EMBL" id="MPIN01000005">
    <property type="protein sequence ID" value="OJH38742.1"/>
    <property type="molecule type" value="Genomic_DNA"/>
</dbReference>
<dbReference type="Proteomes" id="UP000182229">
    <property type="component" value="Unassembled WGS sequence"/>
</dbReference>
<comment type="similarity">
    <text evidence="1 7">Belongs to the universal ribosomal protein uL18 family.</text>
</comment>
<dbReference type="GO" id="GO:0003735">
    <property type="term" value="F:structural constituent of ribosome"/>
    <property type="evidence" value="ECO:0007669"/>
    <property type="project" value="InterPro"/>
</dbReference>
<comment type="caution">
    <text evidence="9">The sequence shown here is derived from an EMBL/GenBank/DDBJ whole genome shotgun (WGS) entry which is preliminary data.</text>
</comment>
<dbReference type="RefSeq" id="WP_084736457.1">
    <property type="nucleotide sequence ID" value="NZ_MPIN01000005.1"/>
</dbReference>
<evidence type="ECO:0000256" key="4">
    <source>
        <dbReference type="ARBA" id="ARBA00022980"/>
    </source>
</evidence>
<keyword evidence="2 7" id="KW-0699">rRNA-binding</keyword>
<dbReference type="GO" id="GO:0006412">
    <property type="term" value="P:translation"/>
    <property type="evidence" value="ECO:0007669"/>
    <property type="project" value="UniProtKB-UniRule"/>
</dbReference>
<dbReference type="FunFam" id="3.30.420.100:FF:000001">
    <property type="entry name" value="50S ribosomal protein L18"/>
    <property type="match status" value="1"/>
</dbReference>
<evidence type="ECO:0000256" key="2">
    <source>
        <dbReference type="ARBA" id="ARBA00022730"/>
    </source>
</evidence>
<accession>A0A1L9B916</accession>
<feature type="region of interest" description="Disordered" evidence="8">
    <location>
        <begin position="1"/>
        <end position="23"/>
    </location>
</feature>
<keyword evidence="5 7" id="KW-0687">Ribonucleoprotein</keyword>
<evidence type="ECO:0000313" key="10">
    <source>
        <dbReference type="Proteomes" id="UP000182229"/>
    </source>
</evidence>
<dbReference type="SUPFAM" id="SSF53137">
    <property type="entry name" value="Translational machinery components"/>
    <property type="match status" value="1"/>
</dbReference>
<comment type="function">
    <text evidence="7">This is one of the proteins that bind and probably mediate the attachment of the 5S RNA into the large ribosomal subunit, where it forms part of the central protuberance.</text>
</comment>
<dbReference type="Gene3D" id="3.30.420.100">
    <property type="match status" value="1"/>
</dbReference>
<evidence type="ECO:0000256" key="3">
    <source>
        <dbReference type="ARBA" id="ARBA00022884"/>
    </source>
</evidence>
<evidence type="ECO:0000256" key="1">
    <source>
        <dbReference type="ARBA" id="ARBA00007116"/>
    </source>
</evidence>
<dbReference type="GO" id="GO:0008097">
    <property type="term" value="F:5S rRNA binding"/>
    <property type="evidence" value="ECO:0007669"/>
    <property type="project" value="TreeGrafter"/>
</dbReference>
<dbReference type="STRING" id="83449.BON30_21160"/>
<reference evidence="9 10" key="2">
    <citation type="submission" date="2016-12" db="EMBL/GenBank/DDBJ databases">
        <title>Draft Genome Sequence of Cystobacter ferrugineus Strain Cbfe23.</title>
        <authorList>
            <person name="Akbar S."/>
            <person name="Dowd S.E."/>
            <person name="Stevens D.C."/>
        </authorList>
    </citation>
    <scope>NUCLEOTIDE SEQUENCE [LARGE SCALE GENOMIC DNA]</scope>
    <source>
        <strain evidence="9 10">Cbfe23</strain>
    </source>
</reference>
<dbReference type="OrthoDB" id="9810939at2"/>
<feature type="compositionally biased region" description="Basic residues" evidence="8">
    <location>
        <begin position="9"/>
        <end position="19"/>
    </location>
</feature>
<dbReference type="AlphaFoldDB" id="A0A1L9B916"/>